<evidence type="ECO:0000313" key="11">
    <source>
        <dbReference type="RefSeq" id="XP_006816751.1"/>
    </source>
</evidence>
<dbReference type="Gene3D" id="2.60.40.1260">
    <property type="entry name" value="Lamin Tail domain"/>
    <property type="match status" value="1"/>
</dbReference>
<feature type="domain" description="IF rod" evidence="9">
    <location>
        <begin position="39"/>
        <end position="395"/>
    </location>
</feature>
<organism evidence="10 11">
    <name type="scientific">Saccoglossus kowalevskii</name>
    <name type="common">Acorn worm</name>
    <dbReference type="NCBI Taxonomy" id="10224"/>
    <lineage>
        <taxon>Eukaryota</taxon>
        <taxon>Metazoa</taxon>
        <taxon>Hemichordata</taxon>
        <taxon>Enteropneusta</taxon>
        <taxon>Harrimaniidae</taxon>
        <taxon>Saccoglossus</taxon>
    </lineage>
</organism>
<keyword evidence="4" id="KW-0539">Nucleus</keyword>
<feature type="coiled-coil region" evidence="6">
    <location>
        <begin position="253"/>
        <end position="356"/>
    </location>
</feature>
<feature type="compositionally biased region" description="Low complexity" evidence="7">
    <location>
        <begin position="1"/>
        <end position="27"/>
    </location>
</feature>
<evidence type="ECO:0000313" key="10">
    <source>
        <dbReference type="Proteomes" id="UP000694865"/>
    </source>
</evidence>
<dbReference type="SMART" id="SM01391">
    <property type="entry name" value="Filament"/>
    <property type="match status" value="1"/>
</dbReference>
<dbReference type="GeneID" id="100378219"/>
<dbReference type="Pfam" id="PF00932">
    <property type="entry name" value="LTD"/>
    <property type="match status" value="1"/>
</dbReference>
<feature type="region of interest" description="Disordered" evidence="7">
    <location>
        <begin position="396"/>
        <end position="441"/>
    </location>
</feature>
<dbReference type="InterPro" id="IPR039008">
    <property type="entry name" value="IF_rod_dom"/>
</dbReference>
<feature type="region of interest" description="Disordered" evidence="7">
    <location>
        <begin position="1"/>
        <end position="40"/>
    </location>
</feature>
<protein>
    <submittedName>
        <fullName evidence="11">Lamin-B2-like isoform X2</fullName>
    </submittedName>
</protein>
<dbReference type="SUPFAM" id="SSF74853">
    <property type="entry name" value="Lamin A/C globular tail domain"/>
    <property type="match status" value="1"/>
</dbReference>
<dbReference type="InterPro" id="IPR001322">
    <property type="entry name" value="Lamin_tail_dom"/>
</dbReference>
<comment type="subcellular location">
    <subcellularLocation>
        <location evidence="1">Nucleus</location>
    </subcellularLocation>
</comment>
<dbReference type="Gene3D" id="1.20.5.500">
    <property type="entry name" value="Single helix bin"/>
    <property type="match status" value="1"/>
</dbReference>
<dbReference type="RefSeq" id="XP_006816751.1">
    <property type="nucleotide sequence ID" value="XM_006816688.1"/>
</dbReference>
<dbReference type="Pfam" id="PF00038">
    <property type="entry name" value="Filament"/>
    <property type="match status" value="1"/>
</dbReference>
<dbReference type="PROSITE" id="PS51842">
    <property type="entry name" value="IF_ROD_2"/>
    <property type="match status" value="1"/>
</dbReference>
<dbReference type="SUPFAM" id="SSF64593">
    <property type="entry name" value="Intermediate filament protein, coiled coil region"/>
    <property type="match status" value="2"/>
</dbReference>
<dbReference type="PROSITE" id="PS51841">
    <property type="entry name" value="LTD"/>
    <property type="match status" value="1"/>
</dbReference>
<dbReference type="InterPro" id="IPR018039">
    <property type="entry name" value="IF_conserved"/>
</dbReference>
<feature type="coiled-coil region" evidence="6">
    <location>
        <begin position="43"/>
        <end position="225"/>
    </location>
</feature>
<feature type="domain" description="LTD" evidence="8">
    <location>
        <begin position="433"/>
        <end position="550"/>
    </location>
</feature>
<keyword evidence="2 5" id="KW-0403">Intermediate filament</keyword>
<evidence type="ECO:0000259" key="8">
    <source>
        <dbReference type="PROSITE" id="PS51841"/>
    </source>
</evidence>
<gene>
    <name evidence="11" type="primary">LOC100378219</name>
</gene>
<dbReference type="Gene3D" id="1.20.5.170">
    <property type="match status" value="1"/>
</dbReference>
<keyword evidence="3 6" id="KW-0175">Coiled coil</keyword>
<feature type="compositionally biased region" description="Polar residues" evidence="7">
    <location>
        <begin position="432"/>
        <end position="441"/>
    </location>
</feature>
<dbReference type="InterPro" id="IPR036415">
    <property type="entry name" value="Lamin_tail_dom_sf"/>
</dbReference>
<dbReference type="PROSITE" id="PS00226">
    <property type="entry name" value="IF_ROD_1"/>
    <property type="match status" value="1"/>
</dbReference>
<dbReference type="PANTHER" id="PTHR45721:SF11">
    <property type="entry name" value="LAMIN DM0-RELATED"/>
    <property type="match status" value="1"/>
</dbReference>
<evidence type="ECO:0000256" key="3">
    <source>
        <dbReference type="ARBA" id="ARBA00023054"/>
    </source>
</evidence>
<name>A0ABM0M9R0_SACKO</name>
<evidence type="ECO:0000256" key="7">
    <source>
        <dbReference type="SAM" id="MobiDB-lite"/>
    </source>
</evidence>
<dbReference type="PANTHER" id="PTHR45721">
    <property type="entry name" value="LAMIN DM0-RELATED"/>
    <property type="match status" value="1"/>
</dbReference>
<evidence type="ECO:0000256" key="5">
    <source>
        <dbReference type="RuleBase" id="RU000685"/>
    </source>
</evidence>
<sequence>MATQTRRQTTRTEYTSSKSSGGRSHTSPLSPTRISRLQEKNDMIDLNDRLAAYIERVRQLETENSRLTTKVTKIEETQSREVTNLKSLYESELSETRRLLDSTSKEKARLQIEHDKWKTQALELQSRFGKLEKDLASAEKRLLNLEAQLSDKDAKLKTALNERQHFEDEYNRLKRDYANKEKQLDVSKKQLEEETVLRVDLENRCQSLKEELAFKESIYKQEVEEVRTQKEISITEVDNRAREDYESRLQISLQELREEYEDHTKFMKQESESMFHSKIAEMKLLLEKQSGEAATAKDEMRMGRTKLDGLQSQVNTLKAQNNALSDRVKDLEKQLADEQEASANALKERDAELQNMRDSMAIQLREYEELMGIKIALDMEIAAYRKLLEGEEFRLNMSPSPRQTKKTRESSQLRSTPMRQVRGTKRRRIDESSSISQTATATGGVAITETDTEGKFIKLQNTTEKDQAMGSWQLKVKADDNEEVTFKFTNRFVLKAGATVTVWCQEAGQGHNPPSDLLWKNQKNFGTGEKVQTVLVDSSGEAMATRTLSRRVTYLEYSEGSRLSEVGSEELFHQQGDPQQKTGCVVM</sequence>
<dbReference type="Gene3D" id="1.20.5.1160">
    <property type="entry name" value="Vasodilator-stimulated phosphoprotein"/>
    <property type="match status" value="2"/>
</dbReference>
<evidence type="ECO:0000256" key="6">
    <source>
        <dbReference type="SAM" id="Coils"/>
    </source>
</evidence>
<comment type="similarity">
    <text evidence="5">Belongs to the intermediate filament family.</text>
</comment>
<evidence type="ECO:0000256" key="1">
    <source>
        <dbReference type="ARBA" id="ARBA00004123"/>
    </source>
</evidence>
<reference evidence="11" key="1">
    <citation type="submission" date="2025-08" db="UniProtKB">
        <authorList>
            <consortium name="RefSeq"/>
        </authorList>
    </citation>
    <scope>IDENTIFICATION</scope>
    <source>
        <tissue evidence="11">Testes</tissue>
    </source>
</reference>
<evidence type="ECO:0000259" key="9">
    <source>
        <dbReference type="PROSITE" id="PS51842"/>
    </source>
</evidence>
<evidence type="ECO:0000256" key="2">
    <source>
        <dbReference type="ARBA" id="ARBA00022754"/>
    </source>
</evidence>
<accession>A0ABM0M9R0</accession>
<proteinExistence type="inferred from homology"/>
<dbReference type="Proteomes" id="UP000694865">
    <property type="component" value="Unplaced"/>
</dbReference>
<keyword evidence="10" id="KW-1185">Reference proteome</keyword>
<evidence type="ECO:0000256" key="4">
    <source>
        <dbReference type="ARBA" id="ARBA00023242"/>
    </source>
</evidence>